<accession>A0AAX2CNW7</accession>
<dbReference type="SUPFAM" id="SSF143100">
    <property type="entry name" value="TTHA1013/TTHA0281-like"/>
    <property type="match status" value="1"/>
</dbReference>
<evidence type="ECO:0000259" key="1">
    <source>
        <dbReference type="Pfam" id="PF15919"/>
    </source>
</evidence>
<dbReference type="AlphaFoldDB" id="A0AAX2CNW7"/>
<reference evidence="2 3" key="1">
    <citation type="submission" date="2016-08" db="EMBL/GenBank/DDBJ databases">
        <authorList>
            <person name="Loux V."/>
            <person name="Rue O."/>
        </authorList>
    </citation>
    <scope>NUCLEOTIDE SEQUENCE [LARGE SCALE GENOMIC DNA]</scope>
    <source>
        <strain evidence="2 3">AFSSA_08CEB44bac</strain>
    </source>
</reference>
<dbReference type="InterPro" id="IPR051404">
    <property type="entry name" value="TA_system_antitoxin"/>
</dbReference>
<dbReference type="InterPro" id="IPR035069">
    <property type="entry name" value="TTHA1013/TTHA0281-like"/>
</dbReference>
<dbReference type="RefSeq" id="WP_087099838.1">
    <property type="nucleotide sequence ID" value="NZ_CP066179.1"/>
</dbReference>
<sequence length="161" mass="18615">MNNINNYKDFYSFTAILEQYPDETVWSVSFPDLPGCHSQGETIQEAIQKAQNALGSILYSYETDNMTIPNSTPPEQIVLDNELYEDVSKKVMVQINVHMPLYRKAINNKAIKKTLTIPQWLNELALKENINFSQVLQDALREQLNIKLPYDKNYNIKTNNN</sequence>
<feature type="domain" description="HicB-like antitoxin of toxin-antitoxin system" evidence="1">
    <location>
        <begin position="15"/>
        <end position="119"/>
    </location>
</feature>
<name>A0AAX2CNW7_9BACI</name>
<dbReference type="EMBL" id="FMIK01000070">
    <property type="protein sequence ID" value="SCM08513.1"/>
    <property type="molecule type" value="Genomic_DNA"/>
</dbReference>
<evidence type="ECO:0000313" key="3">
    <source>
        <dbReference type="Proteomes" id="UP000242164"/>
    </source>
</evidence>
<dbReference type="PANTHER" id="PTHR34504">
    <property type="entry name" value="ANTITOXIN HICB"/>
    <property type="match status" value="1"/>
</dbReference>
<organism evidence="2 3">
    <name type="scientific">Bacillus cytotoxicus</name>
    <dbReference type="NCBI Taxonomy" id="580165"/>
    <lineage>
        <taxon>Bacteria</taxon>
        <taxon>Bacillati</taxon>
        <taxon>Bacillota</taxon>
        <taxon>Bacilli</taxon>
        <taxon>Bacillales</taxon>
        <taxon>Bacillaceae</taxon>
        <taxon>Bacillus</taxon>
        <taxon>Bacillus cereus group</taxon>
    </lineage>
</organism>
<dbReference type="Pfam" id="PF15919">
    <property type="entry name" value="HicB_lk_antitox"/>
    <property type="match status" value="1"/>
</dbReference>
<dbReference type="Proteomes" id="UP000242164">
    <property type="component" value="Unassembled WGS sequence"/>
</dbReference>
<proteinExistence type="predicted"/>
<dbReference type="InterPro" id="IPR031807">
    <property type="entry name" value="HicB-like"/>
</dbReference>
<comment type="caution">
    <text evidence="2">The sequence shown here is derived from an EMBL/GenBank/DDBJ whole genome shotgun (WGS) entry which is preliminary data.</text>
</comment>
<protein>
    <recommendedName>
        <fullName evidence="1">HicB-like antitoxin of toxin-antitoxin system domain-containing protein</fullName>
    </recommendedName>
</protein>
<dbReference type="Gene3D" id="3.30.160.250">
    <property type="match status" value="1"/>
</dbReference>
<dbReference type="PANTHER" id="PTHR34504:SF4">
    <property type="entry name" value="ANTITOXIN HICB"/>
    <property type="match status" value="1"/>
</dbReference>
<evidence type="ECO:0000313" key="2">
    <source>
        <dbReference type="EMBL" id="SCM08513.1"/>
    </source>
</evidence>
<gene>
    <name evidence="2" type="ORF">BCB44BAC_04625</name>
</gene>